<dbReference type="RefSeq" id="WP_173272081.1">
    <property type="nucleotide sequence ID" value="NZ_JABMKV010000002.1"/>
</dbReference>
<evidence type="ECO:0000256" key="2">
    <source>
        <dbReference type="SAM" id="MobiDB-lite"/>
    </source>
</evidence>
<accession>A0ABX2DE77</accession>
<keyword evidence="1" id="KW-0378">Hydrolase</keyword>
<keyword evidence="4" id="KW-1185">Reference proteome</keyword>
<feature type="region of interest" description="Disordered" evidence="2">
    <location>
        <begin position="1"/>
        <end position="26"/>
    </location>
</feature>
<gene>
    <name evidence="3" type="ORF">HQN85_10950</name>
</gene>
<dbReference type="Proteomes" id="UP000762110">
    <property type="component" value="Unassembled WGS sequence"/>
</dbReference>
<organism evidence="3 4">
    <name type="scientific">Pedobacter boryungensis</name>
    <dbReference type="NCBI Taxonomy" id="869962"/>
    <lineage>
        <taxon>Bacteria</taxon>
        <taxon>Pseudomonadati</taxon>
        <taxon>Bacteroidota</taxon>
        <taxon>Sphingobacteriia</taxon>
        <taxon>Sphingobacteriales</taxon>
        <taxon>Sphingobacteriaceae</taxon>
        <taxon>Pedobacter</taxon>
    </lineage>
</organism>
<dbReference type="Pfam" id="PF04371">
    <property type="entry name" value="PAD_porph"/>
    <property type="match status" value="1"/>
</dbReference>
<dbReference type="Gene3D" id="3.75.10.10">
    <property type="entry name" value="L-arginine/glycine Amidinotransferase, Chain A"/>
    <property type="match status" value="1"/>
</dbReference>
<dbReference type="SUPFAM" id="SSF55909">
    <property type="entry name" value="Pentein"/>
    <property type="match status" value="1"/>
</dbReference>
<sequence>MSEHHKSNTSNLSDFQTSGLSDVSKTPKAQGYHFPAEWTKHEATWLSWPHKEESWPGKIETIYEPYCQFIKIVATGEKVRINVRDEAMKASAIAHLQKVDADLSQIEFYFNESNDAWCRDHGPAFVVKGNKKAIIDWGYNAWGGKYPPFDLDDIIPTKIAKQFNLPLFMPDIVMEGGSVEFNGAGTILTSTACLLNENRNPHLNKEQIETYLKEFYGAGQVLWVGDGIIGDDTDGHIDDITRFVNEDTVLTVLESNPLDENHILLQENYQALKEMRLPDGRPLNIIKLPMPSPVIHEDTRLPASYANFYIANAAVIVPTFRDVNDKIALEIIQKAFPDRPVVGIDSTDIIWGLGSFHCLSQQEPAV</sequence>
<dbReference type="EMBL" id="JABMKV010000002">
    <property type="protein sequence ID" value="NQX32250.1"/>
    <property type="molecule type" value="Genomic_DNA"/>
</dbReference>
<evidence type="ECO:0000313" key="4">
    <source>
        <dbReference type="Proteomes" id="UP000762110"/>
    </source>
</evidence>
<feature type="compositionally biased region" description="Polar residues" evidence="2">
    <location>
        <begin position="8"/>
        <end position="24"/>
    </location>
</feature>
<protein>
    <submittedName>
        <fullName evidence="3">Agmatine deiminase family protein</fullName>
    </submittedName>
</protein>
<evidence type="ECO:0000313" key="3">
    <source>
        <dbReference type="EMBL" id="NQX32250.1"/>
    </source>
</evidence>
<dbReference type="PANTHER" id="PTHR31377">
    <property type="entry name" value="AGMATINE DEIMINASE-RELATED"/>
    <property type="match status" value="1"/>
</dbReference>
<reference evidence="3 4" key="1">
    <citation type="submission" date="2020-05" db="EMBL/GenBank/DDBJ databases">
        <title>Description of Pedobacter foliorum sp. nov.</title>
        <authorList>
            <person name="Qi S."/>
            <person name="Carlier A."/>
            <person name="Cnockaert M."/>
            <person name="Vandamme P."/>
        </authorList>
    </citation>
    <scope>NUCLEOTIDE SEQUENCE [LARGE SCALE GENOMIC DNA]</scope>
    <source>
        <strain evidence="3 4">LMG 31300</strain>
    </source>
</reference>
<proteinExistence type="predicted"/>
<dbReference type="InterPro" id="IPR007466">
    <property type="entry name" value="Peptidyl-Arg-deiminase_porph"/>
</dbReference>
<dbReference type="PANTHER" id="PTHR31377:SF0">
    <property type="entry name" value="AGMATINE DEIMINASE-RELATED"/>
    <property type="match status" value="1"/>
</dbReference>
<name>A0ABX2DE77_9SPHI</name>
<evidence type="ECO:0000256" key="1">
    <source>
        <dbReference type="ARBA" id="ARBA00022801"/>
    </source>
</evidence>
<comment type="caution">
    <text evidence="3">The sequence shown here is derived from an EMBL/GenBank/DDBJ whole genome shotgun (WGS) entry which is preliminary data.</text>
</comment>